<evidence type="ECO:0008006" key="3">
    <source>
        <dbReference type="Google" id="ProtNLM"/>
    </source>
</evidence>
<protein>
    <recommendedName>
        <fullName evidence="3">Squalene cyclase C-terminal domain-containing protein</fullName>
    </recommendedName>
</protein>
<evidence type="ECO:0000313" key="2">
    <source>
        <dbReference type="Proteomes" id="UP000214646"/>
    </source>
</evidence>
<gene>
    <name evidence="1" type="ORF">FRUB_07649</name>
</gene>
<proteinExistence type="predicted"/>
<dbReference type="AlphaFoldDB" id="A0A225DMR7"/>
<evidence type="ECO:0000313" key="1">
    <source>
        <dbReference type="EMBL" id="OWK38529.1"/>
    </source>
</evidence>
<keyword evidence="2" id="KW-1185">Reference proteome</keyword>
<dbReference type="EMBL" id="NIDE01000014">
    <property type="protein sequence ID" value="OWK38529.1"/>
    <property type="molecule type" value="Genomic_DNA"/>
</dbReference>
<dbReference type="SUPFAM" id="SSF48239">
    <property type="entry name" value="Terpenoid cyclases/Protein prenyltransferases"/>
    <property type="match status" value="1"/>
</dbReference>
<reference evidence="2" key="1">
    <citation type="submission" date="2017-06" db="EMBL/GenBank/DDBJ databases">
        <title>Genome analysis of Fimbriiglobus ruber SP5, the first member of the order Planctomycetales with confirmed chitinolytic capability.</title>
        <authorList>
            <person name="Ravin N.V."/>
            <person name="Rakitin A.L."/>
            <person name="Ivanova A.A."/>
            <person name="Beletsky A.V."/>
            <person name="Kulichevskaya I.S."/>
            <person name="Mardanov A.V."/>
            <person name="Dedysh S.N."/>
        </authorList>
    </citation>
    <scope>NUCLEOTIDE SEQUENCE [LARGE SCALE GENOMIC DNA]</scope>
    <source>
        <strain evidence="2">SP5</strain>
    </source>
</reference>
<comment type="caution">
    <text evidence="1">The sequence shown here is derived from an EMBL/GenBank/DDBJ whole genome shotgun (WGS) entry which is preliminary data.</text>
</comment>
<name>A0A225DMR7_9BACT</name>
<dbReference type="Gene3D" id="1.50.10.20">
    <property type="match status" value="2"/>
</dbReference>
<accession>A0A225DMR7</accession>
<organism evidence="1 2">
    <name type="scientific">Fimbriiglobus ruber</name>
    <dbReference type="NCBI Taxonomy" id="1908690"/>
    <lineage>
        <taxon>Bacteria</taxon>
        <taxon>Pseudomonadati</taxon>
        <taxon>Planctomycetota</taxon>
        <taxon>Planctomycetia</taxon>
        <taxon>Gemmatales</taxon>
        <taxon>Gemmataceae</taxon>
        <taxon>Fimbriiglobus</taxon>
    </lineage>
</organism>
<dbReference type="Proteomes" id="UP000214646">
    <property type="component" value="Unassembled WGS sequence"/>
</dbReference>
<sequence length="374" mass="40034">MPPQPTAVTARSAPEVGLAPGVRFLLAQQSPDGAWRSDVYATFKDGTALTPHVLVALQAAADAGALPDTAAARRKASEWLAKKVGADGTIDEGADGLPYPVYTAALSVTALSHADNRDLAPKRDAWLKYLLDRQLVEKNGWAPEDKQYGGWGYYPRVPKKPAPGQLVPAQHLLESNISATASALDALAAAGVAEPKLVGPGLHFALARKNTDGGFHFVYDDPVRNKAGAVRNANGPPRFPSYGSATADGARIIGRGSPERSAIDPAAAKARDWLESHFSPDHHPGDYIPAHERNRDAVYFYYAASVAKTFRLMGVTKVNGHRHWADALTNALCAKQNPDGAWQNDLELVRENDPLLATAYAVAALAECRRARAE</sequence>
<dbReference type="InterPro" id="IPR008930">
    <property type="entry name" value="Terpenoid_cyclase/PrenylTrfase"/>
</dbReference>